<evidence type="ECO:0000313" key="3">
    <source>
        <dbReference type="Proteomes" id="UP000077098"/>
    </source>
</evidence>
<name>A0A176XHS2_AGRTU</name>
<accession>A0A176XHS2</accession>
<proteinExistence type="predicted"/>
<dbReference type="InterPro" id="IPR032710">
    <property type="entry name" value="NTF2-like_dom_sf"/>
</dbReference>
<dbReference type="Gene3D" id="3.10.450.50">
    <property type="match status" value="1"/>
</dbReference>
<gene>
    <name evidence="2" type="ORF">A7J57_21495</name>
</gene>
<organism evidence="2 3">
    <name type="scientific">Agrobacterium tumefaciens</name>
    <dbReference type="NCBI Taxonomy" id="358"/>
    <lineage>
        <taxon>Bacteria</taxon>
        <taxon>Pseudomonadati</taxon>
        <taxon>Pseudomonadota</taxon>
        <taxon>Alphaproteobacteria</taxon>
        <taxon>Hyphomicrobiales</taxon>
        <taxon>Rhizobiaceae</taxon>
        <taxon>Rhizobium/Agrobacterium group</taxon>
        <taxon>Agrobacterium</taxon>
        <taxon>Agrobacterium tumefaciens complex</taxon>
    </lineage>
</organism>
<dbReference type="SUPFAM" id="SSF54427">
    <property type="entry name" value="NTF2-like"/>
    <property type="match status" value="1"/>
</dbReference>
<dbReference type="Pfam" id="PF12680">
    <property type="entry name" value="SnoaL_2"/>
    <property type="match status" value="1"/>
</dbReference>
<sequence>MTQHLAIAETYLAVWNEEDGERRKQMVNKAWAETARYIDPLMQGEGQKGIATMIEAARQKFPGYRFVLTGTPDGHGDFTRFSWRLISPDGDDVAGGTDVVSRDAEGRIDSVVGFLDATAA</sequence>
<dbReference type="RefSeq" id="WP_063947755.1">
    <property type="nucleotide sequence ID" value="NZ_LXPS01000005.1"/>
</dbReference>
<reference evidence="2 3" key="1">
    <citation type="submission" date="2016-05" db="EMBL/GenBank/DDBJ databases">
        <authorList>
            <person name="Lavstsen T."/>
            <person name="Jespersen J.S."/>
        </authorList>
    </citation>
    <scope>NUCLEOTIDE SEQUENCE [LARGE SCALE GENOMIC DNA]</scope>
    <source>
        <strain evidence="2 3">KCJ1736</strain>
    </source>
</reference>
<evidence type="ECO:0000313" key="2">
    <source>
        <dbReference type="EMBL" id="OAE48597.1"/>
    </source>
</evidence>
<dbReference type="EMBL" id="LXPS01000005">
    <property type="protein sequence ID" value="OAE48597.1"/>
    <property type="molecule type" value="Genomic_DNA"/>
</dbReference>
<feature type="domain" description="SnoaL-like" evidence="1">
    <location>
        <begin position="9"/>
        <end position="108"/>
    </location>
</feature>
<protein>
    <submittedName>
        <fullName evidence="2">Polyketide cyclase</fullName>
    </submittedName>
</protein>
<evidence type="ECO:0000259" key="1">
    <source>
        <dbReference type="Pfam" id="PF12680"/>
    </source>
</evidence>
<dbReference type="InterPro" id="IPR037401">
    <property type="entry name" value="SnoaL-like"/>
</dbReference>
<dbReference type="AlphaFoldDB" id="A0A176XHS2"/>
<dbReference type="Proteomes" id="UP000077098">
    <property type="component" value="Unassembled WGS sequence"/>
</dbReference>
<comment type="caution">
    <text evidence="2">The sequence shown here is derived from an EMBL/GenBank/DDBJ whole genome shotgun (WGS) entry which is preliminary data.</text>
</comment>